<comment type="similarity">
    <text evidence="2">Belongs to the transient receptor potential (TRP) ion channel family.</text>
</comment>
<dbReference type="Pfam" id="PF06011">
    <property type="entry name" value="TRP"/>
    <property type="match status" value="1"/>
</dbReference>
<evidence type="ECO:0000256" key="9">
    <source>
        <dbReference type="SAM" id="SignalP"/>
    </source>
</evidence>
<feature type="transmembrane region" description="Helical" evidence="8">
    <location>
        <begin position="580"/>
        <end position="598"/>
    </location>
</feature>
<dbReference type="PANTHER" id="PTHR31145">
    <property type="entry name" value="INTEGRAL MEMBRANE PROTEIN (AFU_ORTHOLOGUE AFUA_7G01610)"/>
    <property type="match status" value="1"/>
</dbReference>
<evidence type="ECO:0000256" key="8">
    <source>
        <dbReference type="SAM" id="Phobius"/>
    </source>
</evidence>
<evidence type="ECO:0000313" key="11">
    <source>
        <dbReference type="EMBL" id="CUS13888.1"/>
    </source>
</evidence>
<evidence type="ECO:0000256" key="5">
    <source>
        <dbReference type="ARBA" id="ARBA00022989"/>
    </source>
</evidence>
<protein>
    <recommendedName>
        <fullName evidence="10">ML-like domain-containing protein</fullName>
    </recommendedName>
</protein>
<dbReference type="Proteomes" id="UP001412239">
    <property type="component" value="Unassembled WGS sequence"/>
</dbReference>
<dbReference type="InterPro" id="IPR010308">
    <property type="entry name" value="TRP_C"/>
</dbReference>
<evidence type="ECO:0000256" key="1">
    <source>
        <dbReference type="ARBA" id="ARBA00004141"/>
    </source>
</evidence>
<dbReference type="InterPro" id="IPR032800">
    <property type="entry name" value="TRP_N"/>
</dbReference>
<dbReference type="GO" id="GO:0055085">
    <property type="term" value="P:transmembrane transport"/>
    <property type="evidence" value="ECO:0007669"/>
    <property type="project" value="TreeGrafter"/>
</dbReference>
<keyword evidence="4 9" id="KW-0732">Signal</keyword>
<feature type="transmembrane region" description="Helical" evidence="8">
    <location>
        <begin position="418"/>
        <end position="439"/>
    </location>
</feature>
<feature type="transmembrane region" description="Helical" evidence="8">
    <location>
        <begin position="636"/>
        <end position="665"/>
    </location>
</feature>
<keyword evidence="6 8" id="KW-0472">Membrane</keyword>
<evidence type="ECO:0000256" key="6">
    <source>
        <dbReference type="ARBA" id="ARBA00023136"/>
    </source>
</evidence>
<name>A0A292Q4T6_9PEZI</name>
<dbReference type="EMBL" id="LN890966">
    <property type="protein sequence ID" value="CUS13888.1"/>
    <property type="molecule type" value="Genomic_DNA"/>
</dbReference>
<dbReference type="PANTHER" id="PTHR31145:SF7">
    <property type="entry name" value="TRP-LIKE ION CHANNEL"/>
    <property type="match status" value="1"/>
</dbReference>
<evidence type="ECO:0000256" key="3">
    <source>
        <dbReference type="ARBA" id="ARBA00022692"/>
    </source>
</evidence>
<feature type="region of interest" description="Disordered" evidence="7">
    <location>
        <begin position="792"/>
        <end position="832"/>
    </location>
</feature>
<feature type="compositionally biased region" description="Polar residues" evidence="7">
    <location>
        <begin position="793"/>
        <end position="803"/>
    </location>
</feature>
<accession>A0A292Q4T6</accession>
<dbReference type="GO" id="GO:0009272">
    <property type="term" value="P:fungal-type cell wall biogenesis"/>
    <property type="evidence" value="ECO:0007669"/>
    <property type="project" value="TreeGrafter"/>
</dbReference>
<reference evidence="11" key="1">
    <citation type="submission" date="2015-10" db="EMBL/GenBank/DDBJ databases">
        <authorList>
            <person name="Regsiter A."/>
            <person name="william w."/>
        </authorList>
    </citation>
    <scope>NUCLEOTIDE SEQUENCE</scope>
    <source>
        <strain evidence="11">Montdore</strain>
    </source>
</reference>
<dbReference type="InterPro" id="IPR040241">
    <property type="entry name" value="TRP_Flc/Pkd2-like"/>
</dbReference>
<sequence length="832" mass="92055">MALSWWWWLWWAFGVCSVLISGAGAQRRTNFNPGDEEISAVPGDLRDDRKPALYTADYGDCMEDSAIKITRFDAAYYSDNMTISFNINGYTTLVNESLMNLKINLNSDRTELSTDEQLDGKSRFDLLFNPCRTNIPSLCPVTASVNITATHAVPVSESEVSGIPAIAFTIPDFEGRADLRMFSNSTKSQTACVTALITNGHSFSHPKIISPALGVLAASAGLASFITAMSGGDSVVSSRKLHAHSLSTYTLLSCFHSVYLTGTLSVNFPSVLLAFWSNFAWSAGIINLDSMQRSLNRFTGGAKLVDGSLAPDSRSFEMASDLYPLAKRYVRFGEHQKAGLPKPGDFTGFPATLAVSQVIVRNAFITSFLWLLILLATVAISIIGLKLAINVSIRAGILKKNRLLIFRESWWDYLESTLCKVFLIAVFPLVSLATFQFTLHEAGPSAVAAFVFILLTAGLSAAAFAAYRARWRRGRVRVNRMNLVIYPQFKAGFIPWMVVSRRSSIDGTKRRIIMPWWELSIETDGERGSVHENLKFIRQFGWLTSRFRRRVWWVFGLLLFFEILRGILHGGGGGNSKAQIYGLLIVESIYFIVLAYTMPFESTRLNVFTAYMLPIMRVSTLVILCVVLDTPKLNRIIVTVLGIVIIVIQGATVVVVIAFALINLYATYLKIAPRGAQIRPENMNPTREKYLDHIEKRASDLPTVCSAQQQLSTTDPAPSSFSVNYIRRCPKIDDECDGPARSVFSRNSYMGSAAWERGEDEPVSRVGSPNYSLARLQRPVWPVDSPGFVNASEAMSTSPSHANSDMDPHFSQDSAAPPKDASSIHTTTTREV</sequence>
<evidence type="ECO:0000256" key="2">
    <source>
        <dbReference type="ARBA" id="ARBA00010642"/>
    </source>
</evidence>
<feature type="chain" id="PRO_5012448869" description="ML-like domain-containing protein" evidence="9">
    <location>
        <begin position="26"/>
        <end position="832"/>
    </location>
</feature>
<keyword evidence="3 8" id="KW-0812">Transmembrane</keyword>
<keyword evidence="5 8" id="KW-1133">Transmembrane helix</keyword>
<gene>
    <name evidence="11" type="ORF">GSTUAT00002099001</name>
</gene>
<dbReference type="GO" id="GO:0016020">
    <property type="term" value="C:membrane"/>
    <property type="evidence" value="ECO:0007669"/>
    <property type="project" value="UniProtKB-SubCell"/>
</dbReference>
<feature type="transmembrane region" description="Helical" evidence="8">
    <location>
        <begin position="610"/>
        <end position="630"/>
    </location>
</feature>
<feature type="domain" description="ML-like" evidence="10">
    <location>
        <begin position="51"/>
        <end position="204"/>
    </location>
</feature>
<evidence type="ECO:0000256" key="7">
    <source>
        <dbReference type="SAM" id="MobiDB-lite"/>
    </source>
</evidence>
<feature type="compositionally biased region" description="Polar residues" evidence="7">
    <location>
        <begin position="823"/>
        <end position="832"/>
    </location>
</feature>
<evidence type="ECO:0000313" key="12">
    <source>
        <dbReference type="Proteomes" id="UP001412239"/>
    </source>
</evidence>
<organism evidence="11 12">
    <name type="scientific">Tuber aestivum</name>
    <name type="common">summer truffle</name>
    <dbReference type="NCBI Taxonomy" id="59557"/>
    <lineage>
        <taxon>Eukaryota</taxon>
        <taxon>Fungi</taxon>
        <taxon>Dikarya</taxon>
        <taxon>Ascomycota</taxon>
        <taxon>Pezizomycotina</taxon>
        <taxon>Pezizomycetes</taxon>
        <taxon>Pezizales</taxon>
        <taxon>Tuberaceae</taxon>
        <taxon>Tuber</taxon>
    </lineage>
</organism>
<evidence type="ECO:0000256" key="4">
    <source>
        <dbReference type="ARBA" id="ARBA00022729"/>
    </source>
</evidence>
<dbReference type="Pfam" id="PF14558">
    <property type="entry name" value="TRP_N"/>
    <property type="match status" value="1"/>
</dbReference>
<feature type="transmembrane region" description="Helical" evidence="8">
    <location>
        <begin position="370"/>
        <end position="397"/>
    </location>
</feature>
<dbReference type="SMART" id="SM01320">
    <property type="entry name" value="TRP_N"/>
    <property type="match status" value="1"/>
</dbReference>
<feature type="transmembrane region" description="Helical" evidence="8">
    <location>
        <begin position="551"/>
        <end position="568"/>
    </location>
</feature>
<feature type="transmembrane region" description="Helical" evidence="8">
    <location>
        <begin position="445"/>
        <end position="467"/>
    </location>
</feature>
<keyword evidence="12" id="KW-1185">Reference proteome</keyword>
<evidence type="ECO:0000259" key="10">
    <source>
        <dbReference type="SMART" id="SM01320"/>
    </source>
</evidence>
<proteinExistence type="inferred from homology"/>
<comment type="subcellular location">
    <subcellularLocation>
        <location evidence="1">Membrane</location>
        <topology evidence="1">Multi-pass membrane protein</topology>
    </subcellularLocation>
</comment>
<dbReference type="AlphaFoldDB" id="A0A292Q4T6"/>
<feature type="signal peptide" evidence="9">
    <location>
        <begin position="1"/>
        <end position="25"/>
    </location>
</feature>